<proteinExistence type="predicted"/>
<dbReference type="eggNOG" id="ENOG502SVEJ">
    <property type="taxonomic scope" value="Eukaryota"/>
</dbReference>
<dbReference type="HOGENOM" id="CLU_091801_0_0_1"/>
<dbReference type="RefSeq" id="XP_007810225.1">
    <property type="nucleotide sequence ID" value="XM_007812034.1"/>
</dbReference>
<dbReference type="Proteomes" id="UP000002499">
    <property type="component" value="Unassembled WGS sequence"/>
</dbReference>
<feature type="compositionally biased region" description="Low complexity" evidence="1">
    <location>
        <begin position="11"/>
        <end position="24"/>
    </location>
</feature>
<dbReference type="OrthoDB" id="2740448at2759"/>
<gene>
    <name evidence="2" type="ORF">MAC_03885</name>
</gene>
<evidence type="ECO:0000256" key="1">
    <source>
        <dbReference type="SAM" id="MobiDB-lite"/>
    </source>
</evidence>
<sequence length="167" mass="18258">MTKAKRPRKLPAGAATISPTAPPTTSALQKDGILGYKIRVLIYDLLNVAKDPSSARRLNATVDEHYISTPYFTVPEAQTVKNATVDVEISSHLIPDQSSAKYTILGKSLDSALCALLQNFLDKRRASGDARPCGPHNLAPVFAALFGIDVEELKDEKFLGRLRRNRV</sequence>
<evidence type="ECO:0000313" key="2">
    <source>
        <dbReference type="EMBL" id="EFY90127.1"/>
    </source>
</evidence>
<keyword evidence="3" id="KW-1185">Reference proteome</keyword>
<feature type="region of interest" description="Disordered" evidence="1">
    <location>
        <begin position="1"/>
        <end position="24"/>
    </location>
</feature>
<reference evidence="2 3" key="1">
    <citation type="journal article" date="2011" name="PLoS Genet.">
        <title>Genome sequencing and comparative transcriptomics of the model entomopathogenic fungi Metarhizium anisopliae and M. acridum.</title>
        <authorList>
            <person name="Gao Q."/>
            <person name="Jin K."/>
            <person name="Ying S.H."/>
            <person name="Zhang Y."/>
            <person name="Xiao G."/>
            <person name="Shang Y."/>
            <person name="Duan Z."/>
            <person name="Hu X."/>
            <person name="Xie X.Q."/>
            <person name="Zhou G."/>
            <person name="Peng G."/>
            <person name="Luo Z."/>
            <person name="Huang W."/>
            <person name="Wang B."/>
            <person name="Fang W."/>
            <person name="Wang S."/>
            <person name="Zhong Y."/>
            <person name="Ma L.J."/>
            <person name="St Leger R.J."/>
            <person name="Zhao G.P."/>
            <person name="Pei Y."/>
            <person name="Feng M.G."/>
            <person name="Xia Y."/>
            <person name="Wang C."/>
        </authorList>
    </citation>
    <scope>NUCLEOTIDE SEQUENCE [LARGE SCALE GENOMIC DNA]</scope>
    <source>
        <strain evidence="2 3">CQMa 102</strain>
    </source>
</reference>
<protein>
    <submittedName>
        <fullName evidence="2">C6 transcription factor, putative</fullName>
    </submittedName>
</protein>
<evidence type="ECO:0000313" key="3">
    <source>
        <dbReference type="Proteomes" id="UP000002499"/>
    </source>
</evidence>
<dbReference type="AlphaFoldDB" id="E9E1R7"/>
<dbReference type="KEGG" id="maw:19248196"/>
<accession>E9E1R7</accession>
<dbReference type="OMA" id="FRICAAH"/>
<organism evidence="3">
    <name type="scientific">Metarhizium acridum (strain CQMa 102)</name>
    <dbReference type="NCBI Taxonomy" id="655827"/>
    <lineage>
        <taxon>Eukaryota</taxon>
        <taxon>Fungi</taxon>
        <taxon>Dikarya</taxon>
        <taxon>Ascomycota</taxon>
        <taxon>Pezizomycotina</taxon>
        <taxon>Sordariomycetes</taxon>
        <taxon>Hypocreomycetidae</taxon>
        <taxon>Hypocreales</taxon>
        <taxon>Clavicipitaceae</taxon>
        <taxon>Metarhizium</taxon>
    </lineage>
</organism>
<dbReference type="GeneID" id="19248196"/>
<name>E9E1R7_METAQ</name>
<dbReference type="InParanoid" id="E9E1R7"/>
<dbReference type="EMBL" id="GL698493">
    <property type="protein sequence ID" value="EFY90127.1"/>
    <property type="molecule type" value="Genomic_DNA"/>
</dbReference>